<keyword evidence="3" id="KW-1185">Reference proteome</keyword>
<keyword evidence="1" id="KW-0472">Membrane</keyword>
<dbReference type="STRING" id="393595.ABO_0923"/>
<feature type="transmembrane region" description="Helical" evidence="1">
    <location>
        <begin position="294"/>
        <end position="318"/>
    </location>
</feature>
<keyword evidence="1" id="KW-1133">Transmembrane helix</keyword>
<dbReference type="HOGENOM" id="CLU_061112_0_0_6"/>
<keyword evidence="1" id="KW-0812">Transmembrane</keyword>
<evidence type="ECO:0000313" key="3">
    <source>
        <dbReference type="Proteomes" id="UP000008871"/>
    </source>
</evidence>
<feature type="transmembrane region" description="Helical" evidence="1">
    <location>
        <begin position="218"/>
        <end position="236"/>
    </location>
</feature>
<organism evidence="2 3">
    <name type="scientific">Alcanivorax borkumensis (strain ATCC 700651 / DSM 11573 / NCIMB 13689 / SK2)</name>
    <dbReference type="NCBI Taxonomy" id="393595"/>
    <lineage>
        <taxon>Bacteria</taxon>
        <taxon>Pseudomonadati</taxon>
        <taxon>Pseudomonadota</taxon>
        <taxon>Gammaproteobacteria</taxon>
        <taxon>Oceanospirillales</taxon>
        <taxon>Alcanivoracaceae</taxon>
        <taxon>Alcanivorax</taxon>
    </lineage>
</organism>
<dbReference type="Proteomes" id="UP000008871">
    <property type="component" value="Chromosome"/>
</dbReference>
<sequence length="393" mass="43107">MTDLDSTPLQLVLALFIFIAGLVFAVSVRGYFRAPFSRSVSLYLWHSFFCVIYLAYVLNYGGDASGYFRMSLHPDIDFAFGTYGVRFVVSFLSQGMGLSFLGCSLVFQLFGFIGLLAFDGALREVTWDKSRNIRLLATLIVFLPSVSFWSSGLGKDALSFCAMGLSLWAALSLKRRWWLLVLAVLLMLLVRPHMAGMLGLGLAGSFVFQRGIPLPQRVVLGGIALAAAVFLVPLGLNYAGVGEDAGADDVMQYIEGRQGHNLKGGGAVDISSMSPPVQMFTYLFRPTLIEARNLFSLAAALDNTILLFLFIAGGWAILKKPLPPHLLAHNRMFLWIYSLCAWLILAMTTANLGIALRQKWMFAPMLIFLLISVVGRSRYPAESDTPAVDGGAR</sequence>
<dbReference type="EMBL" id="AM286690">
    <property type="protein sequence ID" value="CAL16371.1"/>
    <property type="molecule type" value="Genomic_DNA"/>
</dbReference>
<dbReference type="AlphaFoldDB" id="Q0VR27"/>
<protein>
    <submittedName>
        <fullName evidence="2">Uncharacterized protein</fullName>
    </submittedName>
</protein>
<evidence type="ECO:0000313" key="2">
    <source>
        <dbReference type="EMBL" id="CAL16371.1"/>
    </source>
</evidence>
<feature type="transmembrane region" description="Helical" evidence="1">
    <location>
        <begin position="333"/>
        <end position="354"/>
    </location>
</feature>
<feature type="transmembrane region" description="Helical" evidence="1">
    <location>
        <begin position="12"/>
        <end position="32"/>
    </location>
</feature>
<evidence type="ECO:0000256" key="1">
    <source>
        <dbReference type="SAM" id="Phobius"/>
    </source>
</evidence>
<reference evidence="2 3" key="1">
    <citation type="journal article" date="2006" name="Nat. Biotechnol.">
        <title>Genome sequence of the ubiquitous hydrocarbon-degrading marine bacterium Alcanivorax borkumensis.</title>
        <authorList>
            <person name="Schneiker S."/>
            <person name="Martins dos Santos V.A.P."/>
            <person name="Bartels D."/>
            <person name="Bekel T."/>
            <person name="Brecht M."/>
            <person name="Buhrmester J."/>
            <person name="Chernikova T.N."/>
            <person name="Denaro R."/>
            <person name="Ferrer M."/>
            <person name="Gertler C."/>
            <person name="Goesmann A."/>
            <person name="Golyshina O.V."/>
            <person name="Kaminski F."/>
            <person name="Khachane A.N."/>
            <person name="Lang S."/>
            <person name="Linke B."/>
            <person name="McHardy A.C."/>
            <person name="Meyer F."/>
            <person name="Nechitaylo T."/>
            <person name="Puehler A."/>
            <person name="Regenhardt D."/>
            <person name="Rupp O."/>
            <person name="Sabirova J.S."/>
            <person name="Selbitschka W."/>
            <person name="Yakimov M.M."/>
            <person name="Timmis K.N."/>
            <person name="Vorhoelter F.-J."/>
            <person name="Weidner S."/>
            <person name="Kaiser O."/>
            <person name="Golyshin P.N."/>
        </authorList>
    </citation>
    <scope>NUCLEOTIDE SEQUENCE [LARGE SCALE GENOMIC DNA]</scope>
    <source>
        <strain evidence="3">ATCC 700651 / DSM 11573 / NCIMB 13689 / SK2</strain>
    </source>
</reference>
<feature type="transmembrane region" description="Helical" evidence="1">
    <location>
        <begin position="133"/>
        <end position="151"/>
    </location>
</feature>
<proteinExistence type="predicted"/>
<feature type="transmembrane region" description="Helical" evidence="1">
    <location>
        <begin position="180"/>
        <end position="206"/>
    </location>
</feature>
<feature type="transmembrane region" description="Helical" evidence="1">
    <location>
        <begin position="98"/>
        <end position="121"/>
    </location>
</feature>
<feature type="transmembrane region" description="Helical" evidence="1">
    <location>
        <begin position="44"/>
        <end position="62"/>
    </location>
</feature>
<dbReference type="KEGG" id="abo:ABO_0923"/>
<gene>
    <name evidence="2" type="ordered locus">ABO_0923</name>
</gene>
<accession>Q0VR27</accession>
<dbReference type="eggNOG" id="ENOG502Z85R">
    <property type="taxonomic scope" value="Bacteria"/>
</dbReference>
<name>Q0VR27_ALCBS</name>